<gene>
    <name evidence="3" type="ORF">Kpol_1018p136</name>
</gene>
<evidence type="ECO:0000313" key="3">
    <source>
        <dbReference type="EMBL" id="EDO19598.1"/>
    </source>
</evidence>
<dbReference type="AlphaFoldDB" id="A7TDX8"/>
<dbReference type="OMA" id="FSGHCLI"/>
<dbReference type="OrthoDB" id="444325at2759"/>
<dbReference type="HOGENOM" id="CLU_019955_0_0_1"/>
<dbReference type="SUPFAM" id="SSF54197">
    <property type="entry name" value="HIT-like"/>
    <property type="match status" value="1"/>
</dbReference>
<evidence type="ECO:0000259" key="2">
    <source>
        <dbReference type="Pfam" id="PF04677"/>
    </source>
</evidence>
<dbReference type="CDD" id="cd07380">
    <property type="entry name" value="MPP_CWF19_N"/>
    <property type="match status" value="1"/>
</dbReference>
<dbReference type="Proteomes" id="UP000000267">
    <property type="component" value="Unassembled WGS sequence"/>
</dbReference>
<reference evidence="3 4" key="1">
    <citation type="journal article" date="2007" name="Proc. Natl. Acad. Sci. U.S.A.">
        <title>Independent sorting-out of thousands of duplicated gene pairs in two yeast species descended from a whole-genome duplication.</title>
        <authorList>
            <person name="Scannell D.R."/>
            <person name="Frank A.C."/>
            <person name="Conant G.C."/>
            <person name="Byrne K.P."/>
            <person name="Woolfit M."/>
            <person name="Wolfe K.H."/>
        </authorList>
    </citation>
    <scope>NUCLEOTIDE SEQUENCE [LARGE SCALE GENOMIC DNA]</scope>
    <source>
        <strain evidence="4">ATCC 22028 / DSM 70294 / BCRC 21397 / CBS 2163 / NBRC 10782 / NRRL Y-8283 / UCD 57-17</strain>
    </source>
</reference>
<dbReference type="STRING" id="436907.A7TDX8"/>
<dbReference type="PANTHER" id="PTHR12072">
    <property type="entry name" value="CWF19, CELL CYCLE CONTROL PROTEIN"/>
    <property type="match status" value="1"/>
</dbReference>
<dbReference type="FunCoup" id="A7TDX8">
    <property type="interactions" value="1162"/>
</dbReference>
<dbReference type="InterPro" id="IPR006767">
    <property type="entry name" value="Cwf19-like_C_dom-2"/>
</dbReference>
<dbReference type="Pfam" id="PF04676">
    <property type="entry name" value="CwfJ_C_2"/>
    <property type="match status" value="1"/>
</dbReference>
<organism evidence="4">
    <name type="scientific">Vanderwaltozyma polyspora (strain ATCC 22028 / DSM 70294 / BCRC 21397 / CBS 2163 / NBRC 10782 / NRRL Y-8283 / UCD 57-17)</name>
    <name type="common">Kluyveromyces polysporus</name>
    <dbReference type="NCBI Taxonomy" id="436907"/>
    <lineage>
        <taxon>Eukaryota</taxon>
        <taxon>Fungi</taxon>
        <taxon>Dikarya</taxon>
        <taxon>Ascomycota</taxon>
        <taxon>Saccharomycotina</taxon>
        <taxon>Saccharomycetes</taxon>
        <taxon>Saccharomycetales</taxon>
        <taxon>Saccharomycetaceae</taxon>
        <taxon>Vanderwaltozyma</taxon>
    </lineage>
</organism>
<evidence type="ECO:0000259" key="1">
    <source>
        <dbReference type="Pfam" id="PF04676"/>
    </source>
</evidence>
<evidence type="ECO:0008006" key="5">
    <source>
        <dbReference type="Google" id="ProtNLM"/>
    </source>
</evidence>
<dbReference type="GO" id="GO:0061632">
    <property type="term" value="F:RNA lariat debranching enzyme activator activity"/>
    <property type="evidence" value="ECO:0007669"/>
    <property type="project" value="EnsemblFungi"/>
</dbReference>
<dbReference type="RefSeq" id="XP_001647456.1">
    <property type="nucleotide sequence ID" value="XM_001647406.1"/>
</dbReference>
<accession>A7TDX8</accession>
<proteinExistence type="predicted"/>
<dbReference type="GO" id="GO:0071014">
    <property type="term" value="C:post-mRNA release spliceosomal complex"/>
    <property type="evidence" value="ECO:0007669"/>
    <property type="project" value="TreeGrafter"/>
</dbReference>
<dbReference type="Pfam" id="PF04677">
    <property type="entry name" value="CwfJ_C_1"/>
    <property type="match status" value="1"/>
</dbReference>
<keyword evidence="4" id="KW-1185">Reference proteome</keyword>
<feature type="domain" description="Cwf19-like protein C-terminal" evidence="1">
    <location>
        <begin position="410"/>
        <end position="502"/>
    </location>
</feature>
<dbReference type="InterPro" id="IPR006768">
    <property type="entry name" value="Cwf19-like_C_dom-1"/>
</dbReference>
<dbReference type="InterPro" id="IPR040194">
    <property type="entry name" value="Cwf19-like"/>
</dbReference>
<dbReference type="GO" id="GO:0005829">
    <property type="term" value="C:cytosol"/>
    <property type="evidence" value="ECO:0007669"/>
    <property type="project" value="EnsemblFungi"/>
</dbReference>
<sequence length="505" mass="58772">MEKSKVLITSIPVGSYKDVEEKLKKLNKKPGPFDAILVLGEKDLDVQDIDTIELSPLYFFASNDKTDLNSKESSGDVTFLNNYGMYQLSNGLKITYLMLTGKELIEQKASIVKYFSTIDKPVDIFISFEWSVAIAKNKGRILGNEVVDDVVKLLQPKYHFSNGDKSSYLEYNPFKWDNTDVITRFLNIAEYKSKEKWAYAVNIDLNLSQFDQEIPENLIQNPFTAENTKENKGENSNVVEYSKRFNDDELITERKIKKQKTVLPTNCHFCFTNPNVEDHMFISIGNHSYLTIAKGPLSVPKGEMDFSGHCLIVPIEHIPKLNNGQDSDTIKNLNEEITRYEKSVADMNYTKYDMSTVTFEIHSSKSVHYHEQILPVPKYLIMKFQTALDRQVYLNNEKFQNNAKLSFQEYKQTDNEYLEIIDNVESNFFRFKIYETNEAEPRIFIAMFKSEERIDLQFGRRVLSFLLKLPKRMKWDSLICQQTKDQEIQEVKKFQKGYKSFDIVN</sequence>
<feature type="domain" description="Cwf19-like C-terminal" evidence="2">
    <location>
        <begin position="257"/>
        <end position="383"/>
    </location>
</feature>
<evidence type="ECO:0000313" key="4">
    <source>
        <dbReference type="Proteomes" id="UP000000267"/>
    </source>
</evidence>
<dbReference type="PhylomeDB" id="A7TDX8"/>
<protein>
    <recommendedName>
        <fullName evidence="5">Cwf19-like C-terminal domain-containing protein</fullName>
    </recommendedName>
</protein>
<dbReference type="GO" id="GO:0000398">
    <property type="term" value="P:mRNA splicing, via spliceosome"/>
    <property type="evidence" value="ECO:0007669"/>
    <property type="project" value="EnsemblFungi"/>
</dbReference>
<dbReference type="InParanoid" id="A7TDX8"/>
<dbReference type="eggNOG" id="KOG2476">
    <property type="taxonomic scope" value="Eukaryota"/>
</dbReference>
<dbReference type="EMBL" id="DS480378">
    <property type="protein sequence ID" value="EDO19598.1"/>
    <property type="molecule type" value="Genomic_DNA"/>
</dbReference>
<dbReference type="PANTHER" id="PTHR12072:SF4">
    <property type="entry name" value="CWF19-LIKE PROTEIN 1"/>
    <property type="match status" value="1"/>
</dbReference>
<name>A7TDX8_VANPO</name>
<dbReference type="InterPro" id="IPR036265">
    <property type="entry name" value="HIT-like_sf"/>
</dbReference>
<dbReference type="KEGG" id="vpo:Kpol_1018p136"/>
<dbReference type="GeneID" id="5547961"/>